<dbReference type="InterPro" id="IPR036927">
    <property type="entry name" value="Cyt_c_oxase-like_su1_sf"/>
</dbReference>
<evidence type="ECO:0000256" key="1">
    <source>
        <dbReference type="SAM" id="Phobius"/>
    </source>
</evidence>
<sequence length="50" mass="5534">MHFLGLQGMPRRISDYPDGYAGWNLIASYGSIISVFATILFIFVILGPTI</sequence>
<dbReference type="STRING" id="1198029.A0A1U7LG67"/>
<dbReference type="SUPFAM" id="SSF81442">
    <property type="entry name" value="Cytochrome c oxidase subunit I-like"/>
    <property type="match status" value="1"/>
</dbReference>
<dbReference type="OrthoDB" id="4905839at2759"/>
<name>A0A1U7LG67_NEOID</name>
<organism evidence="3 4">
    <name type="scientific">Neolecta irregularis (strain DAH-3)</name>
    <dbReference type="NCBI Taxonomy" id="1198029"/>
    <lineage>
        <taxon>Eukaryota</taxon>
        <taxon>Fungi</taxon>
        <taxon>Dikarya</taxon>
        <taxon>Ascomycota</taxon>
        <taxon>Taphrinomycotina</taxon>
        <taxon>Neolectales</taxon>
        <taxon>Neolectaceae</taxon>
        <taxon>Neolecta</taxon>
    </lineage>
</organism>
<dbReference type="InterPro" id="IPR023616">
    <property type="entry name" value="Cyt_c_oxase-like_su1_dom"/>
</dbReference>
<evidence type="ECO:0000313" key="4">
    <source>
        <dbReference type="Proteomes" id="UP000186594"/>
    </source>
</evidence>
<evidence type="ECO:0000313" key="3">
    <source>
        <dbReference type="EMBL" id="OLL21618.1"/>
    </source>
</evidence>
<dbReference type="Proteomes" id="UP000186594">
    <property type="component" value="Unassembled WGS sequence"/>
</dbReference>
<keyword evidence="1" id="KW-0472">Membrane</keyword>
<reference evidence="3 4" key="1">
    <citation type="submission" date="2016-04" db="EMBL/GenBank/DDBJ databases">
        <title>Evolutionary innovation and constraint leading to complex multicellularity in the Ascomycota.</title>
        <authorList>
            <person name="Cisse O."/>
            <person name="Nguyen A."/>
            <person name="Hewitt D.A."/>
            <person name="Jedd G."/>
            <person name="Stajich J.E."/>
        </authorList>
    </citation>
    <scope>NUCLEOTIDE SEQUENCE [LARGE SCALE GENOMIC DNA]</scope>
    <source>
        <strain evidence="3 4">DAH-3</strain>
    </source>
</reference>
<keyword evidence="1" id="KW-1133">Transmembrane helix</keyword>
<feature type="domain" description="Cytochrome oxidase subunit I profile" evidence="2">
    <location>
        <begin position="1"/>
        <end position="50"/>
    </location>
</feature>
<dbReference type="AlphaFoldDB" id="A0A1U7LG67"/>
<geneLocation type="mitochondrion" evidence="3"/>
<protein>
    <submittedName>
        <fullName evidence="3">Cytochrome c oxidase subunit 1</fullName>
    </submittedName>
</protein>
<keyword evidence="1" id="KW-0812">Transmembrane</keyword>
<dbReference type="GO" id="GO:0005739">
    <property type="term" value="C:mitochondrion"/>
    <property type="evidence" value="ECO:0007669"/>
    <property type="project" value="UniProtKB-ARBA"/>
</dbReference>
<proteinExistence type="predicted"/>
<accession>A0A1U7LG67</accession>
<dbReference type="PROSITE" id="PS50855">
    <property type="entry name" value="COX1"/>
    <property type="match status" value="1"/>
</dbReference>
<gene>
    <name evidence="3" type="primary">cox1</name>
    <name evidence="3" type="ORF">NEOLI_0060011</name>
</gene>
<dbReference type="Gene3D" id="1.20.210.10">
    <property type="entry name" value="Cytochrome c oxidase-like, subunit I domain"/>
    <property type="match status" value="1"/>
</dbReference>
<evidence type="ECO:0000259" key="2">
    <source>
        <dbReference type="PROSITE" id="PS50855"/>
    </source>
</evidence>
<dbReference type="EMBL" id="LXFE01004504">
    <property type="protein sequence ID" value="OLL21618.1"/>
    <property type="molecule type" value="Genomic_DNA"/>
</dbReference>
<feature type="transmembrane region" description="Helical" evidence="1">
    <location>
        <begin position="20"/>
        <end position="46"/>
    </location>
</feature>
<dbReference type="GO" id="GO:0004129">
    <property type="term" value="F:cytochrome-c oxidase activity"/>
    <property type="evidence" value="ECO:0007669"/>
    <property type="project" value="InterPro"/>
</dbReference>
<comment type="caution">
    <text evidence="3">The sequence shown here is derived from an EMBL/GenBank/DDBJ whole genome shotgun (WGS) entry which is preliminary data.</text>
</comment>
<keyword evidence="4" id="KW-1185">Reference proteome</keyword>
<keyword evidence="3" id="KW-0496">Mitochondrion</keyword>